<dbReference type="AlphaFoldDB" id="A0A6A0AGS0"/>
<dbReference type="SUPFAM" id="SSF47473">
    <property type="entry name" value="EF-hand"/>
    <property type="match status" value="1"/>
</dbReference>
<evidence type="ECO:0000259" key="1">
    <source>
        <dbReference type="PROSITE" id="PS50222"/>
    </source>
</evidence>
<dbReference type="PROSITE" id="PS50222">
    <property type="entry name" value="EF_HAND_2"/>
    <property type="match status" value="1"/>
</dbReference>
<dbReference type="InterPro" id="IPR002048">
    <property type="entry name" value="EF_hand_dom"/>
</dbReference>
<feature type="non-terminal residue" evidence="2">
    <location>
        <position position="1"/>
    </location>
</feature>
<evidence type="ECO:0000313" key="2">
    <source>
        <dbReference type="EMBL" id="GFH31254.1"/>
    </source>
</evidence>
<reference evidence="2 3" key="1">
    <citation type="submission" date="2020-02" db="EMBL/GenBank/DDBJ databases">
        <title>Draft genome sequence of Haematococcus lacustris strain NIES-144.</title>
        <authorList>
            <person name="Morimoto D."/>
            <person name="Nakagawa S."/>
            <person name="Yoshida T."/>
            <person name="Sawayama S."/>
        </authorList>
    </citation>
    <scope>NUCLEOTIDE SEQUENCE [LARGE SCALE GENOMIC DNA]</scope>
    <source>
        <strain evidence="2 3">NIES-144</strain>
    </source>
</reference>
<name>A0A6A0AGS0_HAELA</name>
<sequence>MASSIMHLQKAWGKYDKDKDGFLSIEEAVQLLN</sequence>
<dbReference type="GO" id="GO:0005509">
    <property type="term" value="F:calcium ion binding"/>
    <property type="evidence" value="ECO:0007669"/>
    <property type="project" value="InterPro"/>
</dbReference>
<feature type="non-terminal residue" evidence="2">
    <location>
        <position position="33"/>
    </location>
</feature>
<dbReference type="InterPro" id="IPR011992">
    <property type="entry name" value="EF-hand-dom_pair"/>
</dbReference>
<protein>
    <submittedName>
        <fullName evidence="2">EF hand</fullName>
    </submittedName>
</protein>
<evidence type="ECO:0000313" key="3">
    <source>
        <dbReference type="Proteomes" id="UP000485058"/>
    </source>
</evidence>
<proteinExistence type="predicted"/>
<dbReference type="EMBL" id="BLLF01005486">
    <property type="protein sequence ID" value="GFH31254.1"/>
    <property type="molecule type" value="Genomic_DNA"/>
</dbReference>
<accession>A0A6A0AGS0</accession>
<dbReference type="Pfam" id="PF00036">
    <property type="entry name" value="EF-hand_1"/>
    <property type="match status" value="1"/>
</dbReference>
<gene>
    <name evidence="2" type="ORF">HaLaN_30258</name>
</gene>
<keyword evidence="3" id="KW-1185">Reference proteome</keyword>
<feature type="domain" description="EF-hand" evidence="1">
    <location>
        <begin position="3"/>
        <end position="33"/>
    </location>
</feature>
<dbReference type="Gene3D" id="1.10.238.10">
    <property type="entry name" value="EF-hand"/>
    <property type="match status" value="1"/>
</dbReference>
<comment type="caution">
    <text evidence="2">The sequence shown here is derived from an EMBL/GenBank/DDBJ whole genome shotgun (WGS) entry which is preliminary data.</text>
</comment>
<organism evidence="2 3">
    <name type="scientific">Haematococcus lacustris</name>
    <name type="common">Green alga</name>
    <name type="synonym">Haematococcus pluvialis</name>
    <dbReference type="NCBI Taxonomy" id="44745"/>
    <lineage>
        <taxon>Eukaryota</taxon>
        <taxon>Viridiplantae</taxon>
        <taxon>Chlorophyta</taxon>
        <taxon>core chlorophytes</taxon>
        <taxon>Chlorophyceae</taxon>
        <taxon>CS clade</taxon>
        <taxon>Chlamydomonadales</taxon>
        <taxon>Haematococcaceae</taxon>
        <taxon>Haematococcus</taxon>
    </lineage>
</organism>
<dbReference type="Proteomes" id="UP000485058">
    <property type="component" value="Unassembled WGS sequence"/>
</dbReference>